<dbReference type="Gene3D" id="3.30.565.10">
    <property type="entry name" value="Histidine kinase-like ATPase, C-terminal domain"/>
    <property type="match status" value="1"/>
</dbReference>
<feature type="transmembrane region" description="Helical" evidence="10">
    <location>
        <begin position="375"/>
        <end position="400"/>
    </location>
</feature>
<proteinExistence type="predicted"/>
<feature type="transmembrane region" description="Helical" evidence="10">
    <location>
        <begin position="97"/>
        <end position="117"/>
    </location>
</feature>
<protein>
    <recommendedName>
        <fullName evidence="2">histidine kinase</fullName>
        <ecNumber evidence="2">2.7.13.3</ecNumber>
    </recommendedName>
</protein>
<evidence type="ECO:0000313" key="12">
    <source>
        <dbReference type="EMBL" id="NYI98401.1"/>
    </source>
</evidence>
<dbReference type="GO" id="GO:0005524">
    <property type="term" value="F:ATP binding"/>
    <property type="evidence" value="ECO:0007669"/>
    <property type="project" value="UniProtKB-KW"/>
</dbReference>
<keyword evidence="7" id="KW-0067">ATP-binding</keyword>
<dbReference type="PANTHER" id="PTHR24421:SF10">
    <property type="entry name" value="NITRATE_NITRITE SENSOR PROTEIN NARQ"/>
    <property type="match status" value="1"/>
</dbReference>
<dbReference type="RefSeq" id="WP_218902026.1">
    <property type="nucleotide sequence ID" value="NZ_JACCFO010000001.1"/>
</dbReference>
<dbReference type="SUPFAM" id="SSF55874">
    <property type="entry name" value="ATPase domain of HSP90 chaperone/DNA topoisomerase II/histidine kinase"/>
    <property type="match status" value="1"/>
</dbReference>
<organism evidence="12 13">
    <name type="scientific">Streptomonospora nanhaiensis</name>
    <dbReference type="NCBI Taxonomy" id="1323731"/>
    <lineage>
        <taxon>Bacteria</taxon>
        <taxon>Bacillati</taxon>
        <taxon>Actinomycetota</taxon>
        <taxon>Actinomycetes</taxon>
        <taxon>Streptosporangiales</taxon>
        <taxon>Nocardiopsidaceae</taxon>
        <taxon>Streptomonospora</taxon>
    </lineage>
</organism>
<dbReference type="Gene3D" id="1.20.5.1930">
    <property type="match status" value="1"/>
</dbReference>
<evidence type="ECO:0000256" key="10">
    <source>
        <dbReference type="SAM" id="Phobius"/>
    </source>
</evidence>
<evidence type="ECO:0000256" key="8">
    <source>
        <dbReference type="ARBA" id="ARBA00023012"/>
    </source>
</evidence>
<keyword evidence="13" id="KW-1185">Reference proteome</keyword>
<dbReference type="InterPro" id="IPR036890">
    <property type="entry name" value="HATPase_C_sf"/>
</dbReference>
<keyword evidence="9" id="KW-0175">Coiled coil</keyword>
<comment type="catalytic activity">
    <reaction evidence="1">
        <text>ATP + protein L-histidine = ADP + protein N-phospho-L-histidine.</text>
        <dbReference type="EC" id="2.7.13.3"/>
    </reaction>
</comment>
<name>A0A853BV80_9ACTN</name>
<evidence type="ECO:0000313" key="13">
    <source>
        <dbReference type="Proteomes" id="UP000575985"/>
    </source>
</evidence>
<dbReference type="GO" id="GO:0000155">
    <property type="term" value="F:phosphorelay sensor kinase activity"/>
    <property type="evidence" value="ECO:0007669"/>
    <property type="project" value="InterPro"/>
</dbReference>
<dbReference type="PANTHER" id="PTHR24421">
    <property type="entry name" value="NITRATE/NITRITE SENSOR PROTEIN NARX-RELATED"/>
    <property type="match status" value="1"/>
</dbReference>
<dbReference type="EC" id="2.7.13.3" evidence="2"/>
<keyword evidence="10" id="KW-0472">Membrane</keyword>
<evidence type="ECO:0000256" key="7">
    <source>
        <dbReference type="ARBA" id="ARBA00022840"/>
    </source>
</evidence>
<evidence type="ECO:0000256" key="2">
    <source>
        <dbReference type="ARBA" id="ARBA00012438"/>
    </source>
</evidence>
<dbReference type="GO" id="GO:0016020">
    <property type="term" value="C:membrane"/>
    <property type="evidence" value="ECO:0007669"/>
    <property type="project" value="InterPro"/>
</dbReference>
<evidence type="ECO:0000259" key="11">
    <source>
        <dbReference type="Pfam" id="PF07730"/>
    </source>
</evidence>
<evidence type="ECO:0000256" key="1">
    <source>
        <dbReference type="ARBA" id="ARBA00000085"/>
    </source>
</evidence>
<keyword evidence="4" id="KW-0808">Transferase</keyword>
<reference evidence="12 13" key="1">
    <citation type="submission" date="2020-07" db="EMBL/GenBank/DDBJ databases">
        <title>Sequencing the genomes of 1000 actinobacteria strains.</title>
        <authorList>
            <person name="Klenk H.-P."/>
        </authorList>
    </citation>
    <scope>NUCLEOTIDE SEQUENCE [LARGE SCALE GENOMIC DNA]</scope>
    <source>
        <strain evidence="12 13">DSM 45927</strain>
    </source>
</reference>
<sequence>MNVITDLADGSPAAARAAKGAAPREAALWVVFAVCAVLAALPAGQEVPLPAPALGAAALLLGRVSGRDTLMAGALALLTAGYPAVAVLGGATVTHGFVAAASAVVFAVLPWLLGRYLRRRAEAASFGWRRAELLEREHDLVAERERLRERARIAEEMHDSLGHELSLIVVRAGAMQVGPDYGEAELRDAAGELRAGAAAAVERLQEIIGILRETGDPLAGEPLGQGVGELVDRARGAGMDIGLRGGDRLADAPEPVRRALARAVQEALTNAAKHAPGAAVTVRVEREAGVGWAVRVGNGPAPRGGPIGAGVSGGRGLAGLAERLRPLGGAVEAGPRADGGFEVWARVPAGAAPGRAGGAGAAELASRFAAAQRRALRAAVLAPAALLAALAAVWLGYYGYVSANAVLAPAEFDRLRVGQEQARVEAVLPPMSMLDPPAERGGAPAGDARCRFYRSELTWPGAATTAYRLCFADGRLAVKETVPVGTRTEGGAR</sequence>
<feature type="transmembrane region" description="Helical" evidence="10">
    <location>
        <begin position="49"/>
        <end position="66"/>
    </location>
</feature>
<feature type="coiled-coil region" evidence="9">
    <location>
        <begin position="130"/>
        <end position="164"/>
    </location>
</feature>
<keyword evidence="6 12" id="KW-0418">Kinase</keyword>
<dbReference type="Pfam" id="PF07730">
    <property type="entry name" value="HisKA_3"/>
    <property type="match status" value="1"/>
</dbReference>
<dbReference type="EMBL" id="JACCFO010000001">
    <property type="protein sequence ID" value="NYI98401.1"/>
    <property type="molecule type" value="Genomic_DNA"/>
</dbReference>
<evidence type="ECO:0000256" key="9">
    <source>
        <dbReference type="SAM" id="Coils"/>
    </source>
</evidence>
<dbReference type="InterPro" id="IPR011712">
    <property type="entry name" value="Sig_transdc_His_kin_sub3_dim/P"/>
</dbReference>
<evidence type="ECO:0000256" key="3">
    <source>
        <dbReference type="ARBA" id="ARBA00022553"/>
    </source>
</evidence>
<gene>
    <name evidence="12" type="ORF">HNR12_004678</name>
</gene>
<feature type="domain" description="Signal transduction histidine kinase subgroup 3 dimerisation and phosphoacceptor" evidence="11">
    <location>
        <begin position="149"/>
        <end position="214"/>
    </location>
</feature>
<dbReference type="InterPro" id="IPR050482">
    <property type="entry name" value="Sensor_HK_TwoCompSys"/>
</dbReference>
<evidence type="ECO:0000256" key="6">
    <source>
        <dbReference type="ARBA" id="ARBA00022777"/>
    </source>
</evidence>
<dbReference type="CDD" id="cd16917">
    <property type="entry name" value="HATPase_UhpB-NarQ-NarX-like"/>
    <property type="match status" value="1"/>
</dbReference>
<keyword evidence="3" id="KW-0597">Phosphoprotein</keyword>
<evidence type="ECO:0000256" key="4">
    <source>
        <dbReference type="ARBA" id="ARBA00022679"/>
    </source>
</evidence>
<keyword evidence="8" id="KW-0902">Two-component regulatory system</keyword>
<keyword evidence="10" id="KW-0812">Transmembrane</keyword>
<comment type="caution">
    <text evidence="12">The sequence shown here is derived from an EMBL/GenBank/DDBJ whole genome shotgun (WGS) entry which is preliminary data.</text>
</comment>
<dbReference type="GO" id="GO:0046983">
    <property type="term" value="F:protein dimerization activity"/>
    <property type="evidence" value="ECO:0007669"/>
    <property type="project" value="InterPro"/>
</dbReference>
<feature type="transmembrane region" description="Helical" evidence="10">
    <location>
        <begin position="73"/>
        <end position="91"/>
    </location>
</feature>
<feature type="transmembrane region" description="Helical" evidence="10">
    <location>
        <begin position="26"/>
        <end position="43"/>
    </location>
</feature>
<dbReference type="AlphaFoldDB" id="A0A853BV80"/>
<accession>A0A853BV80</accession>
<dbReference type="Proteomes" id="UP000575985">
    <property type="component" value="Unassembled WGS sequence"/>
</dbReference>
<evidence type="ECO:0000256" key="5">
    <source>
        <dbReference type="ARBA" id="ARBA00022741"/>
    </source>
</evidence>
<keyword evidence="10" id="KW-1133">Transmembrane helix</keyword>
<keyword evidence="5" id="KW-0547">Nucleotide-binding</keyword>